<feature type="region of interest" description="Disordered" evidence="1">
    <location>
        <begin position="193"/>
        <end position="360"/>
    </location>
</feature>
<dbReference type="OMA" id="YFIQQMP"/>
<protein>
    <submittedName>
        <fullName evidence="2">KLLA0E06073p</fullName>
    </submittedName>
</protein>
<feature type="compositionally biased region" description="Polar residues" evidence="1">
    <location>
        <begin position="292"/>
        <end position="310"/>
    </location>
</feature>
<dbReference type="GO" id="GO:0003677">
    <property type="term" value="F:DNA binding"/>
    <property type="evidence" value="ECO:0007669"/>
    <property type="project" value="InterPro"/>
</dbReference>
<feature type="compositionally biased region" description="Polar residues" evidence="1">
    <location>
        <begin position="501"/>
        <end position="517"/>
    </location>
</feature>
<feature type="compositionally biased region" description="Basic and acidic residues" evidence="1">
    <location>
        <begin position="264"/>
        <end position="289"/>
    </location>
</feature>
<dbReference type="SMART" id="SM00384">
    <property type="entry name" value="AT_hook"/>
    <property type="match status" value="6"/>
</dbReference>
<keyword evidence="3" id="KW-1185">Reference proteome</keyword>
<feature type="region of interest" description="Disordered" evidence="1">
    <location>
        <begin position="18"/>
        <end position="181"/>
    </location>
</feature>
<sequence length="778" mass="87408">MNDSNLSSAMDLSFLSEESSLQQIGSLNTPKLPKAEKRKRGRPRTKPVVPVELDANGNPIKKQRGRPRKNPTTEARKSAKKEPILDENGLPVKKRRGRPRKSLIDPTNISFTSESKKNTTTDNNNNIQDTSGGIPKASRAKHSHNVLPIPIQPKKRGRPKKTESIVSVRTEQLHEDMNYSNDMKLKIEKILHKKDNYPNLISSRDTFDPKKSSHRSDVSELESSPVKDNSQRKSIHCASSSIAGVTDSISAYSSKGSTSLSSDDSYKPEVDPLEKVQSDHRADKGRIEFGDNTASDQLQRGTDSAIQTQAPRKRGRPKKLRDETAEPKIKRPRGRPPKDKDNKDKNQSASNTEKLPENQWTLNDIISCRMQQKDQLEASPKKKIKLAKTAAQLGINDSKGSQVGETSFMQSVEKNKDVFLDFKKNKEKATKPNTILDDSYDVFSFDNNGTSNFVIPEEAFPAQSSKKNKTEKSSPMKPLKEQLELIDTDIAFSDESENDSDYSPNDNQDGVHSSPVQSLPDRERDLLRPKQNPIDEPELANDVSRAQNRMEQGADISNELVESHANNLGADNTERRTSNRLSDEWSLSLTFQDVNGQGTPDVSPSNKPKVSFAPFPSSPDVDTKAVINNSNHSTDHPHLDQKYQDAESITQTTPIESLPKWNVLHNSELTSLSEDVLTLNKYFSDLLLYMNRIDASLASDLTGELTFFINSMPNEELALNFKNWIDQKGKEIFESFETTINTKIETLQRQFSTAKEFIQQIDDDSVLLEFANRFNIDF</sequence>
<organism evidence="2 3">
    <name type="scientific">Kluyveromyces lactis (strain ATCC 8585 / CBS 2359 / DSM 70799 / NBRC 1267 / NRRL Y-1140 / WM37)</name>
    <name type="common">Yeast</name>
    <name type="synonym">Candida sphaerica</name>
    <dbReference type="NCBI Taxonomy" id="284590"/>
    <lineage>
        <taxon>Eukaryota</taxon>
        <taxon>Fungi</taxon>
        <taxon>Dikarya</taxon>
        <taxon>Ascomycota</taxon>
        <taxon>Saccharomycotina</taxon>
        <taxon>Saccharomycetes</taxon>
        <taxon>Saccharomycetales</taxon>
        <taxon>Saccharomycetaceae</taxon>
        <taxon>Kluyveromyces</taxon>
    </lineage>
</organism>
<feature type="compositionally biased region" description="Basic and acidic residues" evidence="1">
    <location>
        <begin position="171"/>
        <end position="181"/>
    </location>
</feature>
<name>Q6CPB9_KLULA</name>
<dbReference type="InParanoid" id="Q6CPB9"/>
<dbReference type="PaxDb" id="284590-Q6CPB9"/>
<feature type="compositionally biased region" description="Polar residues" evidence="1">
    <location>
        <begin position="237"/>
        <end position="249"/>
    </location>
</feature>
<feature type="compositionally biased region" description="Low complexity" evidence="1">
    <location>
        <begin position="250"/>
        <end position="263"/>
    </location>
</feature>
<proteinExistence type="predicted"/>
<feature type="compositionally biased region" description="Basic residues" evidence="1">
    <location>
        <begin position="36"/>
        <end position="45"/>
    </location>
</feature>
<dbReference type="STRING" id="284590.Q6CPB9"/>
<dbReference type="PRINTS" id="PR00929">
    <property type="entry name" value="ATHOOK"/>
</dbReference>
<reference evidence="2 3" key="1">
    <citation type="journal article" date="2004" name="Nature">
        <title>Genome evolution in yeasts.</title>
        <authorList>
            <consortium name="Genolevures"/>
            <person name="Dujon B."/>
            <person name="Sherman D."/>
            <person name="Fischer G."/>
            <person name="Durrens P."/>
            <person name="Casaregola S."/>
            <person name="Lafontaine I."/>
            <person name="de Montigny J."/>
            <person name="Marck C."/>
            <person name="Neuveglise C."/>
            <person name="Talla E."/>
            <person name="Goffard N."/>
            <person name="Frangeul L."/>
            <person name="Aigle M."/>
            <person name="Anthouard V."/>
            <person name="Babour A."/>
            <person name="Barbe V."/>
            <person name="Barnay S."/>
            <person name="Blanchin S."/>
            <person name="Beckerich J.M."/>
            <person name="Beyne E."/>
            <person name="Bleykasten C."/>
            <person name="Boisrame A."/>
            <person name="Boyer J."/>
            <person name="Cattolico L."/>
            <person name="Confanioleri F."/>
            <person name="de Daruvar A."/>
            <person name="Despons L."/>
            <person name="Fabre E."/>
            <person name="Fairhead C."/>
            <person name="Ferry-Dumazet H."/>
            <person name="Groppi A."/>
            <person name="Hantraye F."/>
            <person name="Hennequin C."/>
            <person name="Jauniaux N."/>
            <person name="Joyet P."/>
            <person name="Kachouri R."/>
            <person name="Kerrest A."/>
            <person name="Koszul R."/>
            <person name="Lemaire M."/>
            <person name="Lesur I."/>
            <person name="Ma L."/>
            <person name="Muller H."/>
            <person name="Nicaud J.M."/>
            <person name="Nikolski M."/>
            <person name="Oztas S."/>
            <person name="Ozier-Kalogeropoulos O."/>
            <person name="Pellenz S."/>
            <person name="Potier S."/>
            <person name="Richard G.F."/>
            <person name="Straub M.L."/>
            <person name="Suleau A."/>
            <person name="Swennene D."/>
            <person name="Tekaia F."/>
            <person name="Wesolowski-Louvel M."/>
            <person name="Westhof E."/>
            <person name="Wirth B."/>
            <person name="Zeniou-Meyer M."/>
            <person name="Zivanovic I."/>
            <person name="Bolotin-Fukuhara M."/>
            <person name="Thierry A."/>
            <person name="Bouchier C."/>
            <person name="Caudron B."/>
            <person name="Scarpelli C."/>
            <person name="Gaillardin C."/>
            <person name="Weissenbach J."/>
            <person name="Wincker P."/>
            <person name="Souciet J.L."/>
        </authorList>
    </citation>
    <scope>NUCLEOTIDE SEQUENCE [LARGE SCALE GENOMIC DNA]</scope>
    <source>
        <strain evidence="3">ATCC 8585 / CBS 2359 / DSM 70799 / NBRC 1267 / NRRL Y-1140 / WM37</strain>
    </source>
</reference>
<evidence type="ECO:0000313" key="2">
    <source>
        <dbReference type="EMBL" id="CAG99307.1"/>
    </source>
</evidence>
<dbReference type="InterPro" id="IPR017956">
    <property type="entry name" value="AT_hook_DNA-bd_motif"/>
</dbReference>
<feature type="region of interest" description="Disordered" evidence="1">
    <location>
        <begin position="494"/>
        <end position="544"/>
    </location>
</feature>
<dbReference type="EMBL" id="CR382125">
    <property type="protein sequence ID" value="CAG99307.1"/>
    <property type="molecule type" value="Genomic_DNA"/>
</dbReference>
<dbReference type="Proteomes" id="UP000000598">
    <property type="component" value="Chromosome E"/>
</dbReference>
<feature type="compositionally biased region" description="Basic and acidic residues" evidence="1">
    <location>
        <begin position="336"/>
        <end position="346"/>
    </location>
</feature>
<dbReference type="AlphaFoldDB" id="Q6CPB9"/>
<accession>Q6CPB9</accession>
<evidence type="ECO:0000313" key="3">
    <source>
        <dbReference type="Proteomes" id="UP000000598"/>
    </source>
</evidence>
<feature type="compositionally biased region" description="Basic and acidic residues" evidence="1">
    <location>
        <begin position="320"/>
        <end position="329"/>
    </location>
</feature>
<dbReference type="eggNOG" id="KOG1101">
    <property type="taxonomic scope" value="Eukaryota"/>
</dbReference>
<feature type="compositionally biased region" description="Basic and acidic residues" evidence="1">
    <location>
        <begin position="74"/>
        <end position="84"/>
    </location>
</feature>
<feature type="region of interest" description="Disordered" evidence="1">
    <location>
        <begin position="457"/>
        <end position="481"/>
    </location>
</feature>
<gene>
    <name evidence="2" type="ORF">KLLA0_E06073g</name>
</gene>
<evidence type="ECO:0000256" key="1">
    <source>
        <dbReference type="SAM" id="MobiDB-lite"/>
    </source>
</evidence>
<dbReference type="DIP" id="DIP-59579N"/>
<feature type="compositionally biased region" description="Basic and acidic residues" evidence="1">
    <location>
        <begin position="205"/>
        <end position="218"/>
    </location>
</feature>
<feature type="compositionally biased region" description="Basic residues" evidence="1">
    <location>
        <begin position="92"/>
        <end position="101"/>
    </location>
</feature>
<dbReference type="HOGENOM" id="CLU_359826_0_0_1"/>
<dbReference type="Pfam" id="PF02178">
    <property type="entry name" value="AT_hook"/>
    <property type="match status" value="4"/>
</dbReference>
<dbReference type="FunCoup" id="Q6CPB9">
    <property type="interactions" value="33"/>
</dbReference>
<dbReference type="KEGG" id="kla:KLLA0_E06073g"/>
<dbReference type="IntAct" id="Q6CPB9">
    <property type="interactions" value="1"/>
</dbReference>
<feature type="compositionally biased region" description="Polar residues" evidence="1">
    <location>
        <begin position="347"/>
        <end position="360"/>
    </location>
</feature>
<feature type="compositionally biased region" description="Basic and acidic residues" evidence="1">
    <location>
        <begin position="468"/>
        <end position="481"/>
    </location>
</feature>